<evidence type="ECO:0000256" key="3">
    <source>
        <dbReference type="ARBA" id="ARBA00023216"/>
    </source>
</evidence>
<comment type="similarity">
    <text evidence="1">Belongs to the annexin family.</text>
</comment>
<dbReference type="AlphaFoldDB" id="A0A142C676"/>
<proteinExistence type="inferred from homology"/>
<dbReference type="GO" id="GO:0001786">
    <property type="term" value="F:phosphatidylserine binding"/>
    <property type="evidence" value="ECO:0007669"/>
    <property type="project" value="TreeGrafter"/>
</dbReference>
<keyword evidence="3" id="KW-0041">Annexin</keyword>
<organism evidence="4">
    <name type="scientific">Spironucleus vortens</name>
    <dbReference type="NCBI Taxonomy" id="58336"/>
    <lineage>
        <taxon>Eukaryota</taxon>
        <taxon>Metamonada</taxon>
        <taxon>Diplomonadida</taxon>
        <taxon>Hexamitidae</taxon>
        <taxon>Hexamitinae</taxon>
        <taxon>Spironucleus</taxon>
    </lineage>
</organism>
<dbReference type="GO" id="GO:0005737">
    <property type="term" value="C:cytoplasm"/>
    <property type="evidence" value="ECO:0007669"/>
    <property type="project" value="TreeGrafter"/>
</dbReference>
<dbReference type="Gene3D" id="1.10.220.10">
    <property type="entry name" value="Annexin"/>
    <property type="match status" value="4"/>
</dbReference>
<dbReference type="PANTHER" id="PTHR10502">
    <property type="entry name" value="ANNEXIN"/>
    <property type="match status" value="1"/>
</dbReference>
<evidence type="ECO:0000256" key="1">
    <source>
        <dbReference type="ARBA" id="ARBA00007831"/>
    </source>
</evidence>
<dbReference type="PANTHER" id="PTHR10502:SF102">
    <property type="entry name" value="ANNEXIN B11"/>
    <property type="match status" value="1"/>
</dbReference>
<dbReference type="InterPro" id="IPR037104">
    <property type="entry name" value="Annexin_sf"/>
</dbReference>
<sequence length="307" mass="35397">MSSRLAPAQAVQYAHQIYYAVKGLGTDEQALIDVISRNTLEDLQVVSRAFCACYGREIIPWIKGDVSGNFGKLMTQFYLARYTAWATYIHEAIAGLGTDNKVLIELVLTADENDLAAIKAEYFRLYKEQVFEEISDDISKRADWARLLRAWMSSLRFPRNQIEQDADRLFQAGKGAGTDERMFMEILCTTTPQEYLQIMIRFQQKYGKDLRKFYQSELSGKTEYAYLLAHDHLIHPAKAVAFTLYNAMKGLGTRDRTLVKQTVLFRDRYMKEVNTFYCQQFGSLKADFLGDTSCWYAKTLVQVWNCQ</sequence>
<dbReference type="EMBL" id="KU341446">
    <property type="protein sequence ID" value="AMP46327.1"/>
    <property type="molecule type" value="Genomic_DNA"/>
</dbReference>
<reference evidence="4" key="1">
    <citation type="submission" date="2015-12" db="EMBL/GenBank/DDBJ databases">
        <title>Comparative cell biology and evolution of annexins in diplomonads.</title>
        <authorList>
            <person name="Einarsson E."/>
            <person name="Astvaldsson A."/>
            <person name="Hultenby K."/>
            <person name="Andersson J.O."/>
            <person name="Svard S.G."/>
            <person name="Jerlstrom-Hultqvist J."/>
        </authorList>
    </citation>
    <scope>NUCLEOTIDE SEQUENCE</scope>
</reference>
<dbReference type="InterPro" id="IPR018502">
    <property type="entry name" value="Annexin_repeat"/>
</dbReference>
<dbReference type="GO" id="GO:0005509">
    <property type="term" value="F:calcium ion binding"/>
    <property type="evidence" value="ECO:0007669"/>
    <property type="project" value="InterPro"/>
</dbReference>
<dbReference type="GO" id="GO:0005544">
    <property type="term" value="F:calcium-dependent phospholipid binding"/>
    <property type="evidence" value="ECO:0007669"/>
    <property type="project" value="InterPro"/>
</dbReference>
<dbReference type="PROSITE" id="PS51897">
    <property type="entry name" value="ANNEXIN_2"/>
    <property type="match status" value="3"/>
</dbReference>
<keyword evidence="2" id="KW-0677">Repeat</keyword>
<evidence type="ECO:0000256" key="2">
    <source>
        <dbReference type="ARBA" id="ARBA00022737"/>
    </source>
</evidence>
<accession>A0A142C676</accession>
<dbReference type="GO" id="GO:0005886">
    <property type="term" value="C:plasma membrane"/>
    <property type="evidence" value="ECO:0007669"/>
    <property type="project" value="TreeGrafter"/>
</dbReference>
<dbReference type="SMART" id="SM00335">
    <property type="entry name" value="ANX"/>
    <property type="match status" value="3"/>
</dbReference>
<evidence type="ECO:0000313" key="4">
    <source>
        <dbReference type="EMBL" id="AMP46327.1"/>
    </source>
</evidence>
<protein>
    <submittedName>
        <fullName evidence="4">Annexin 8</fullName>
    </submittedName>
</protein>
<dbReference type="InterPro" id="IPR001464">
    <property type="entry name" value="Annexin"/>
</dbReference>
<dbReference type="SUPFAM" id="SSF47874">
    <property type="entry name" value="Annexin"/>
    <property type="match status" value="1"/>
</dbReference>
<dbReference type="PRINTS" id="PR00196">
    <property type="entry name" value="ANNEXIN"/>
</dbReference>
<dbReference type="Pfam" id="PF00191">
    <property type="entry name" value="Annexin"/>
    <property type="match status" value="3"/>
</dbReference>
<name>A0A142C676_SPIVO</name>